<reference evidence="2" key="1">
    <citation type="journal article" date="2019" name="Int. J. Syst. Evol. Microbiol.">
        <title>The Global Catalogue of Microorganisms (GCM) 10K type strain sequencing project: providing services to taxonomists for standard genome sequencing and annotation.</title>
        <authorList>
            <consortium name="The Broad Institute Genomics Platform"/>
            <consortium name="The Broad Institute Genome Sequencing Center for Infectious Disease"/>
            <person name="Wu L."/>
            <person name="Ma J."/>
        </authorList>
    </citation>
    <scope>NUCLEOTIDE SEQUENCE [LARGE SCALE GENOMIC DNA]</scope>
    <source>
        <strain evidence="2">JCM 18283</strain>
    </source>
</reference>
<evidence type="ECO:0008006" key="3">
    <source>
        <dbReference type="Google" id="ProtNLM"/>
    </source>
</evidence>
<comment type="caution">
    <text evidence="1">The sequence shown here is derived from an EMBL/GenBank/DDBJ whole genome shotgun (WGS) entry which is preliminary data.</text>
</comment>
<dbReference type="RefSeq" id="WP_345330712.1">
    <property type="nucleotide sequence ID" value="NZ_BAABJI010000002.1"/>
</dbReference>
<proteinExistence type="predicted"/>
<dbReference type="Gene3D" id="2.20.25.10">
    <property type="match status" value="1"/>
</dbReference>
<dbReference type="Proteomes" id="UP001501436">
    <property type="component" value="Unassembled WGS sequence"/>
</dbReference>
<name>A0ABP9FSI8_9SPHI</name>
<evidence type="ECO:0000313" key="2">
    <source>
        <dbReference type="Proteomes" id="UP001501436"/>
    </source>
</evidence>
<gene>
    <name evidence="1" type="ORF">GCM10023313_17340</name>
</gene>
<keyword evidence="2" id="KW-1185">Reference proteome</keyword>
<dbReference type="Pfam" id="PF03966">
    <property type="entry name" value="Trm112p"/>
    <property type="match status" value="1"/>
</dbReference>
<evidence type="ECO:0000313" key="1">
    <source>
        <dbReference type="EMBL" id="GAA4914487.1"/>
    </source>
</evidence>
<sequence>MKINTINKLCCPFDKQDLQLKILAQDTGKNVIEGLLSCKCCSRVYPIVYGVPIMAPDEYRQIQVEQPIIERWRIEYKLDPLNLLPG</sequence>
<dbReference type="EMBL" id="BAABJI010000002">
    <property type="protein sequence ID" value="GAA4914487.1"/>
    <property type="molecule type" value="Genomic_DNA"/>
</dbReference>
<protein>
    <recommendedName>
        <fullName evidence="3">Trm112p-like protein</fullName>
    </recommendedName>
</protein>
<organism evidence="1 2">
    <name type="scientific">Mucilaginibacter defluvii</name>
    <dbReference type="NCBI Taxonomy" id="1196019"/>
    <lineage>
        <taxon>Bacteria</taxon>
        <taxon>Pseudomonadati</taxon>
        <taxon>Bacteroidota</taxon>
        <taxon>Sphingobacteriia</taxon>
        <taxon>Sphingobacteriales</taxon>
        <taxon>Sphingobacteriaceae</taxon>
        <taxon>Mucilaginibacter</taxon>
    </lineage>
</organism>
<dbReference type="InterPro" id="IPR005651">
    <property type="entry name" value="Trm112-like"/>
</dbReference>
<accession>A0ABP9FSI8</accession>
<dbReference type="SUPFAM" id="SSF158997">
    <property type="entry name" value="Trm112p-like"/>
    <property type="match status" value="1"/>
</dbReference>